<gene>
    <name evidence="1" type="ORF">Acj133p010</name>
</gene>
<dbReference type="Proteomes" id="UP000000330">
    <property type="component" value="Segment"/>
</dbReference>
<dbReference type="RefSeq" id="YP_004300591.1">
    <property type="nucleotide sequence ID" value="NC_015250.1"/>
</dbReference>
<proteinExistence type="predicted"/>
<evidence type="ECO:0000313" key="2">
    <source>
        <dbReference type="Proteomes" id="UP000000330"/>
    </source>
</evidence>
<dbReference type="GeneID" id="10322997"/>
<evidence type="ECO:0000313" key="1">
    <source>
        <dbReference type="EMBL" id="ADJ19357.1"/>
    </source>
</evidence>
<reference evidence="1 2" key="1">
    <citation type="journal article" date="2010" name="Virol. J.">
        <title>Genomes of the T4-related bacteriophages as windows on microbial genome evolution.</title>
        <authorList>
            <person name="Petrov V.M."/>
            <person name="Ratnayaka S."/>
            <person name="Nolan J.M."/>
            <person name="Miller E.S."/>
            <person name="Karam J.D."/>
        </authorList>
    </citation>
    <scope>NUCLEOTIDE SEQUENCE [LARGE SCALE GENOMIC DNA]</scope>
    <source>
        <strain evidence="1">Acj133</strain>
    </source>
</reference>
<organism evidence="1 2">
    <name type="scientific">Acinetobacter phage 133</name>
    <dbReference type="NCBI Taxonomy" id="2919552"/>
    <lineage>
        <taxon>Viruses</taxon>
        <taxon>Duplodnaviria</taxon>
        <taxon>Heunggongvirae</taxon>
        <taxon>Uroviricota</taxon>
        <taxon>Caudoviricetes</taxon>
        <taxon>Pantevenvirales</taxon>
        <taxon>Straboviridae</taxon>
        <taxon>Tevenvirinae</taxon>
        <taxon>Centumtrigintavirus</taxon>
        <taxon>Centumtrigintavirus cv133</taxon>
        <taxon>Acinetobacter virus 133</taxon>
    </lineage>
</organism>
<dbReference type="EMBL" id="HM114315">
    <property type="protein sequence ID" value="ADJ19357.1"/>
    <property type="molecule type" value="Genomic_DNA"/>
</dbReference>
<accession>D9I5X6</accession>
<keyword evidence="2" id="KW-1185">Reference proteome</keyword>
<protein>
    <submittedName>
        <fullName evidence="1">Uncharacterized protein</fullName>
    </submittedName>
</protein>
<dbReference type="KEGG" id="vg:10322997"/>
<sequence length="149" mass="16388">MFTKGTYKLVDKQGFINANIANLNLANEIESTGGIIIVTRVTDGAAMGVTYGDNTHNEWACIWPNEVRFFERGDGAPVAPALTNPLDLMGAMINQPKDNYPTRDIVIGAGYPRGEIICIKSTDRLPRSNLKLNSHAPTNRQARRLRFAA</sequence>
<name>D9I5X6_9CAUD</name>